<name>A0A158KXP0_9BURK</name>
<feature type="compositionally biased region" description="Polar residues" evidence="1">
    <location>
        <begin position="54"/>
        <end position="67"/>
    </location>
</feature>
<evidence type="ECO:0000256" key="1">
    <source>
        <dbReference type="SAM" id="MobiDB-lite"/>
    </source>
</evidence>
<feature type="compositionally biased region" description="Polar residues" evidence="1">
    <location>
        <begin position="1"/>
        <end position="13"/>
    </location>
</feature>
<dbReference type="AlphaFoldDB" id="A0A158KXP0"/>
<evidence type="ECO:0000313" key="3">
    <source>
        <dbReference type="Proteomes" id="UP000054770"/>
    </source>
</evidence>
<feature type="compositionally biased region" description="Polar residues" evidence="1">
    <location>
        <begin position="145"/>
        <end position="159"/>
    </location>
</feature>
<evidence type="ECO:0000313" key="2">
    <source>
        <dbReference type="EMBL" id="SAL85874.1"/>
    </source>
</evidence>
<dbReference type="Proteomes" id="UP000054770">
    <property type="component" value="Unassembled WGS sequence"/>
</dbReference>
<protein>
    <submittedName>
        <fullName evidence="2">Uncharacterized protein</fullName>
    </submittedName>
</protein>
<proteinExistence type="predicted"/>
<dbReference type="EMBL" id="FCON02000203">
    <property type="protein sequence ID" value="SAL85874.1"/>
    <property type="molecule type" value="Genomic_DNA"/>
</dbReference>
<sequence length="222" mass="23557">MSLLRSTAMTQSARIARATDTGTGFDRPPSTSQTPSRHTGVKMPGIAIDARTASMTGPSCSQISRPVSSSAATAANGSGSALISRPSEPTGEHLDHLLAPQQAARHPHVQQAHHCLPRKRRDPVFEPIEIAVGVHAPTSAPIDVPQTTSGRIPASSNARTAPMCAQPRAAPPPRTRAIRGRRFGRFIVSAPSAENPGRRGAKEVSAHHFICANQDRWQRSVA</sequence>
<reference evidence="2" key="1">
    <citation type="submission" date="2016-01" db="EMBL/GenBank/DDBJ databases">
        <authorList>
            <person name="Peeters C."/>
        </authorList>
    </citation>
    <scope>NUCLEOTIDE SEQUENCE [LARGE SCALE GENOMIC DNA]</scope>
    <source>
        <strain evidence="2">LMG 22940</strain>
    </source>
</reference>
<organism evidence="2 3">
    <name type="scientific">Caballeronia choica</name>
    <dbReference type="NCBI Taxonomy" id="326476"/>
    <lineage>
        <taxon>Bacteria</taxon>
        <taxon>Pseudomonadati</taxon>
        <taxon>Pseudomonadota</taxon>
        <taxon>Betaproteobacteria</taxon>
        <taxon>Burkholderiales</taxon>
        <taxon>Burkholderiaceae</taxon>
        <taxon>Caballeronia</taxon>
    </lineage>
</organism>
<feature type="region of interest" description="Disordered" evidence="1">
    <location>
        <begin position="139"/>
        <end position="176"/>
    </location>
</feature>
<feature type="compositionally biased region" description="Low complexity" evidence="1">
    <location>
        <begin position="68"/>
        <end position="81"/>
    </location>
</feature>
<feature type="region of interest" description="Disordered" evidence="1">
    <location>
        <begin position="1"/>
        <end position="42"/>
    </location>
</feature>
<feature type="region of interest" description="Disordered" evidence="1">
    <location>
        <begin position="54"/>
        <end position="93"/>
    </location>
</feature>
<gene>
    <name evidence="2" type="ORF">AWB68_07833</name>
</gene>
<accession>A0A158KXP0</accession>
<comment type="caution">
    <text evidence="2">The sequence shown here is derived from an EMBL/GenBank/DDBJ whole genome shotgun (WGS) entry which is preliminary data.</text>
</comment>
<keyword evidence="3" id="KW-1185">Reference proteome</keyword>